<dbReference type="InterPro" id="IPR045109">
    <property type="entry name" value="LSDs-like"/>
</dbReference>
<dbReference type="SMART" id="SM00558">
    <property type="entry name" value="JmjC"/>
    <property type="match status" value="1"/>
</dbReference>
<evidence type="ECO:0000313" key="18">
    <source>
        <dbReference type="Proteomes" id="UP001141552"/>
    </source>
</evidence>
<feature type="region of interest" description="Disordered" evidence="14">
    <location>
        <begin position="1"/>
        <end position="73"/>
    </location>
</feature>
<feature type="compositionally biased region" description="Basic and acidic residues" evidence="14">
    <location>
        <begin position="367"/>
        <end position="401"/>
    </location>
</feature>
<dbReference type="GO" id="GO:0006357">
    <property type="term" value="P:regulation of transcription by RNA polymerase II"/>
    <property type="evidence" value="ECO:0007669"/>
    <property type="project" value="TreeGrafter"/>
</dbReference>
<dbReference type="PROSITE" id="PS50089">
    <property type="entry name" value="ZF_RING_2"/>
    <property type="match status" value="1"/>
</dbReference>
<dbReference type="FunFam" id="2.60.120.650:FF:000026">
    <property type="entry name" value="Transcription factor jumonji domain-containing protein"/>
    <property type="match status" value="1"/>
</dbReference>
<keyword evidence="18" id="KW-1185">Reference proteome</keyword>
<keyword evidence="6" id="KW-0862">Zinc</keyword>
<feature type="compositionally biased region" description="Basic residues" evidence="14">
    <location>
        <begin position="189"/>
        <end position="201"/>
    </location>
</feature>
<evidence type="ECO:0000256" key="7">
    <source>
        <dbReference type="ARBA" id="ARBA00023002"/>
    </source>
</evidence>
<dbReference type="GO" id="GO:0000785">
    <property type="term" value="C:chromatin"/>
    <property type="evidence" value="ECO:0007669"/>
    <property type="project" value="TreeGrafter"/>
</dbReference>
<dbReference type="EMBL" id="JAKUCV010003462">
    <property type="protein sequence ID" value="KAJ4838852.1"/>
    <property type="molecule type" value="Genomic_DNA"/>
</dbReference>
<feature type="compositionally biased region" description="Gly residues" evidence="14">
    <location>
        <begin position="501"/>
        <end position="515"/>
    </location>
</feature>
<organism evidence="17 18">
    <name type="scientific">Turnera subulata</name>
    <dbReference type="NCBI Taxonomy" id="218843"/>
    <lineage>
        <taxon>Eukaryota</taxon>
        <taxon>Viridiplantae</taxon>
        <taxon>Streptophyta</taxon>
        <taxon>Embryophyta</taxon>
        <taxon>Tracheophyta</taxon>
        <taxon>Spermatophyta</taxon>
        <taxon>Magnoliopsida</taxon>
        <taxon>eudicotyledons</taxon>
        <taxon>Gunneridae</taxon>
        <taxon>Pentapetalae</taxon>
        <taxon>rosids</taxon>
        <taxon>fabids</taxon>
        <taxon>Malpighiales</taxon>
        <taxon>Passifloraceae</taxon>
        <taxon>Turnera</taxon>
    </lineage>
</organism>
<dbReference type="OrthoDB" id="1667110at2759"/>
<keyword evidence="11" id="KW-0539">Nucleus</keyword>
<dbReference type="GO" id="GO:0016491">
    <property type="term" value="F:oxidoreductase activity"/>
    <property type="evidence" value="ECO:0007669"/>
    <property type="project" value="UniProtKB-KW"/>
</dbReference>
<evidence type="ECO:0000259" key="15">
    <source>
        <dbReference type="PROSITE" id="PS50089"/>
    </source>
</evidence>
<dbReference type="InterPro" id="IPR001841">
    <property type="entry name" value="Znf_RING"/>
</dbReference>
<keyword evidence="10" id="KW-0804">Transcription</keyword>
<feature type="compositionally biased region" description="Basic and acidic residues" evidence="14">
    <location>
        <begin position="126"/>
        <end position="185"/>
    </location>
</feature>
<feature type="region of interest" description="Disordered" evidence="14">
    <location>
        <begin position="499"/>
        <end position="558"/>
    </location>
</feature>
<evidence type="ECO:0000256" key="2">
    <source>
        <dbReference type="ARBA" id="ARBA00004123"/>
    </source>
</evidence>
<keyword evidence="7" id="KW-0560">Oxidoreductase</keyword>
<dbReference type="GO" id="GO:0000118">
    <property type="term" value="C:histone deacetylase complex"/>
    <property type="evidence" value="ECO:0007669"/>
    <property type="project" value="TreeGrafter"/>
</dbReference>
<evidence type="ECO:0000313" key="17">
    <source>
        <dbReference type="EMBL" id="KAJ4838852.1"/>
    </source>
</evidence>
<sequence length="1284" mass="143423">MAVEEKMQETGGEEQREKEDEEKGDSLVKEEGLGGVIDQGKGEEVKGVQGEAMEVEERGCGVGEGEEEKGSEIREDVIRVEERVVEEKEVGPKDGGVEVESTEGNPVKVEEKDEKDGGSCGENAGDGEKEKGIIEKELDGGEKKVDAGEEGEKLGEFGKKIERSAEDCEADEAVHEEGDETKGESKGVLPKKRGRKPGKKKAVLEGKTAEEGKENVDSADRNGCSLRKGLRSVEKKVCYAEVDEDDEEVFGVKKRRGRKIGRKAKLEETNSLEAGGDGRIGELGDGSGKNARHKKGRMVNKEAEGECLTMDSGNETKRESKGVLPKKRGRKPGKKKAVLQGKTAEEGKENVDSADINGGSCGEDAGNVEKEKELDYGEKEMDGGEKCEKLGEKGKKRERSAVDCGVNGEGDDTKGESKGVLPKKRGRKPGRKKAGLEGKTAEEGKENVDSADRNVSSLRKRLRSVERKVYYAEVDEDDEEVFGVKKRRGRKAKLEETNGLEAGGDGSIGELGDGSGKNARHKKGRMVKKEGEGECMTMDSGKGYSFRSQKGPEQNEKKDRRQYTEEVCLMCHQCQRNDKGEVIRCRTCKRKRYCIPCLKSWYPKMTHDEVAELCPFCRGNCNCKACLRLDVPIDLKNLKLEVSAEEEAQHSKFLLKVLLPHLKQLNEEQMMERKIEATCQGVSLEELESQSANCPKDERMFCDNCKTSIFDHHRNCSNCSSDLCLTCCREIRDGNLQGGGQEVVVEYIRGSEYLHGGEEIVKPPLEVPVETSSDDLARPKSVWECDADGNIICGCGGGIMKLKCLLSDSSDFSVAKLVKEAEDTTKRYDLDVGSSPVERCACFNCNGDLDLSNGKLLKAASRKDSSDNYLFYPKANDIKEEDLRHFQLHWMKAEPVIVSNVLETGSGLSWEPMVMWRAFRQIKNENHDTLLDVKAIECLDLCEVDINVAEFFRGYTAGRFDDQGWPQILKLKDWPPSSMFDERLPRHGAEFTCCLPFKQYTHLKNGPLNLAVRLPEESLKPDMGPKTYIAYGFPTELGRGDSVTKLHCDMSDAVNVLTHVAEVNISPEKLSKVKELQKRHAEQDKMELFVDNLVEDEIHGSGVIEGQDDPAGGAVWDIFRREDVPKLMEYLRKHFKEFRHIHCCPLQKVVHPIHDQTFYLTQEHKRKLKEEYGIEPWTFVQKLGEAVFIPAGCPHQVRNSKSCIKVALDFVSPENVGECIRLTEEFRLLPLNHRAKEDKLEHKDASRGWKTETEKGAYWEEEKAEKAESDMTIDVMPCAILTNK</sequence>
<reference evidence="17" key="2">
    <citation type="journal article" date="2023" name="Plants (Basel)">
        <title>Annotation of the Turnera subulata (Passifloraceae) Draft Genome Reveals the S-Locus Evolved after the Divergence of Turneroideae from Passifloroideae in a Stepwise Manner.</title>
        <authorList>
            <person name="Henning P.M."/>
            <person name="Roalson E.H."/>
            <person name="Mir W."/>
            <person name="McCubbin A.G."/>
            <person name="Shore J.S."/>
        </authorList>
    </citation>
    <scope>NUCLEOTIDE SEQUENCE</scope>
    <source>
        <strain evidence="17">F60SS</strain>
    </source>
</reference>
<dbReference type="GO" id="GO:0008270">
    <property type="term" value="F:zinc ion binding"/>
    <property type="evidence" value="ECO:0007669"/>
    <property type="project" value="UniProtKB-KW"/>
</dbReference>
<protein>
    <recommendedName>
        <fullName evidence="19">JmjC domain-containing protein</fullName>
    </recommendedName>
</protein>
<evidence type="ECO:0000256" key="1">
    <source>
        <dbReference type="ARBA" id="ARBA00001954"/>
    </source>
</evidence>
<evidence type="ECO:0000256" key="5">
    <source>
        <dbReference type="ARBA" id="ARBA00022771"/>
    </source>
</evidence>
<comment type="cofactor">
    <cofactor evidence="1">
        <name>Fe(2+)</name>
        <dbReference type="ChEBI" id="CHEBI:29033"/>
    </cofactor>
</comment>
<evidence type="ECO:0000256" key="9">
    <source>
        <dbReference type="ARBA" id="ARBA00023015"/>
    </source>
</evidence>
<keyword evidence="8" id="KW-0408">Iron</keyword>
<dbReference type="Proteomes" id="UP001141552">
    <property type="component" value="Unassembled WGS sequence"/>
</dbReference>
<evidence type="ECO:0000256" key="10">
    <source>
        <dbReference type="ARBA" id="ARBA00023163"/>
    </source>
</evidence>
<keyword evidence="9" id="KW-0805">Transcription regulation</keyword>
<feature type="compositionally biased region" description="Basic and acidic residues" evidence="14">
    <location>
        <begin position="85"/>
        <end position="96"/>
    </location>
</feature>
<comment type="similarity">
    <text evidence="3">Belongs to the JARID1 histone demethylase family.</text>
</comment>
<dbReference type="PANTHER" id="PTHR12549:SF11">
    <property type="entry name" value="LYSINE-SPECIFIC DEMETHYLASE JMJ25"/>
    <property type="match status" value="1"/>
</dbReference>
<feature type="compositionally biased region" description="Gly residues" evidence="14">
    <location>
        <begin position="275"/>
        <end position="287"/>
    </location>
</feature>
<dbReference type="GO" id="GO:0003712">
    <property type="term" value="F:transcription coregulator activity"/>
    <property type="evidence" value="ECO:0007669"/>
    <property type="project" value="TreeGrafter"/>
</dbReference>
<dbReference type="Pfam" id="PF10497">
    <property type="entry name" value="zf-4CXXC_R1"/>
    <property type="match status" value="1"/>
</dbReference>
<dbReference type="PROSITE" id="PS51184">
    <property type="entry name" value="JMJC"/>
    <property type="match status" value="1"/>
</dbReference>
<feature type="compositionally biased region" description="Basic and acidic residues" evidence="14">
    <location>
        <begin position="108"/>
        <end position="117"/>
    </location>
</feature>
<evidence type="ECO:0000256" key="12">
    <source>
        <dbReference type="ARBA" id="ARBA00060112"/>
    </source>
</evidence>
<gene>
    <name evidence="17" type="ORF">Tsubulata_010884</name>
</gene>
<keyword evidence="4" id="KW-0479">Metal-binding</keyword>
<keyword evidence="5 13" id="KW-0863">Zinc-finger</keyword>
<feature type="compositionally biased region" description="Basic and acidic residues" evidence="14">
    <location>
        <begin position="434"/>
        <end position="452"/>
    </location>
</feature>
<dbReference type="Gene3D" id="2.60.120.650">
    <property type="entry name" value="Cupin"/>
    <property type="match status" value="1"/>
</dbReference>
<evidence type="ECO:0000256" key="14">
    <source>
        <dbReference type="SAM" id="MobiDB-lite"/>
    </source>
</evidence>
<evidence type="ECO:0000256" key="6">
    <source>
        <dbReference type="ARBA" id="ARBA00022833"/>
    </source>
</evidence>
<comment type="subcellular location">
    <subcellularLocation>
        <location evidence="2">Nucleus</location>
    </subcellularLocation>
</comment>
<feature type="region of interest" description="Disordered" evidence="14">
    <location>
        <begin position="273"/>
        <end position="456"/>
    </location>
</feature>
<feature type="compositionally biased region" description="Basic and acidic residues" evidence="14">
    <location>
        <begin position="1"/>
        <end position="18"/>
    </location>
</feature>
<feature type="domain" description="RING-type" evidence="15">
    <location>
        <begin position="568"/>
        <end position="618"/>
    </location>
</feature>
<evidence type="ECO:0000259" key="16">
    <source>
        <dbReference type="PROSITE" id="PS51184"/>
    </source>
</evidence>
<dbReference type="InterPro" id="IPR018866">
    <property type="entry name" value="Znf-4CXXC_R1"/>
</dbReference>
<accession>A0A9Q0FYG3</accession>
<feature type="domain" description="JmjC" evidence="16">
    <location>
        <begin position="1003"/>
        <end position="1227"/>
    </location>
</feature>
<evidence type="ECO:0008006" key="19">
    <source>
        <dbReference type="Google" id="ProtNLM"/>
    </source>
</evidence>
<comment type="function">
    <text evidence="12">May function as histone H3 lysine demethylase and be involved in regulation of gene expression.</text>
</comment>
<feature type="region of interest" description="Disordered" evidence="14">
    <location>
        <begin position="85"/>
        <end position="224"/>
    </location>
</feature>
<dbReference type="InterPro" id="IPR003347">
    <property type="entry name" value="JmjC_dom"/>
</dbReference>
<evidence type="ECO:0000256" key="11">
    <source>
        <dbReference type="ARBA" id="ARBA00023242"/>
    </source>
</evidence>
<dbReference type="PANTHER" id="PTHR12549">
    <property type="entry name" value="JMJC DOMAIN-CONTAINING HISTONE DEMETHYLATION PROTEIN"/>
    <property type="match status" value="1"/>
</dbReference>
<evidence type="ECO:0000256" key="3">
    <source>
        <dbReference type="ARBA" id="ARBA00006801"/>
    </source>
</evidence>
<name>A0A9Q0FYG3_9ROSI</name>
<proteinExistence type="inferred from homology"/>
<feature type="compositionally biased region" description="Basic residues" evidence="14">
    <location>
        <begin position="421"/>
        <end position="433"/>
    </location>
</feature>
<comment type="caution">
    <text evidence="17">The sequence shown here is derived from an EMBL/GenBank/DDBJ whole genome shotgun (WGS) entry which is preliminary data.</text>
</comment>
<dbReference type="GO" id="GO:0032454">
    <property type="term" value="F:histone H3K9 demethylase activity"/>
    <property type="evidence" value="ECO:0007669"/>
    <property type="project" value="InterPro"/>
</dbReference>
<dbReference type="Pfam" id="PF02373">
    <property type="entry name" value="JmjC"/>
    <property type="match status" value="1"/>
</dbReference>
<feature type="compositionally biased region" description="Basic and acidic residues" evidence="14">
    <location>
        <begin position="202"/>
        <end position="220"/>
    </location>
</feature>
<evidence type="ECO:0000256" key="4">
    <source>
        <dbReference type="ARBA" id="ARBA00022723"/>
    </source>
</evidence>
<dbReference type="SUPFAM" id="SSF51197">
    <property type="entry name" value="Clavaminate synthase-like"/>
    <property type="match status" value="1"/>
</dbReference>
<feature type="compositionally biased region" description="Basic residues" evidence="14">
    <location>
        <begin position="324"/>
        <end position="337"/>
    </location>
</feature>
<evidence type="ECO:0000256" key="13">
    <source>
        <dbReference type="PROSITE-ProRule" id="PRU00175"/>
    </source>
</evidence>
<dbReference type="GO" id="GO:0031490">
    <property type="term" value="F:chromatin DNA binding"/>
    <property type="evidence" value="ECO:0007669"/>
    <property type="project" value="TreeGrafter"/>
</dbReference>
<reference evidence="17" key="1">
    <citation type="submission" date="2022-02" db="EMBL/GenBank/DDBJ databases">
        <authorList>
            <person name="Henning P.M."/>
            <person name="McCubbin A.G."/>
            <person name="Shore J.S."/>
        </authorList>
    </citation>
    <scope>NUCLEOTIDE SEQUENCE</scope>
    <source>
        <strain evidence="17">F60SS</strain>
        <tissue evidence="17">Leaves</tissue>
    </source>
</reference>
<evidence type="ECO:0000256" key="8">
    <source>
        <dbReference type="ARBA" id="ARBA00023004"/>
    </source>
</evidence>